<keyword evidence="1" id="KW-0732">Signal</keyword>
<accession>A0A5C3QD20</accession>
<dbReference type="EMBL" id="ML178833">
    <property type="protein sequence ID" value="TFK99591.1"/>
    <property type="molecule type" value="Genomic_DNA"/>
</dbReference>
<feature type="signal peptide" evidence="1">
    <location>
        <begin position="1"/>
        <end position="18"/>
    </location>
</feature>
<evidence type="ECO:0000256" key="1">
    <source>
        <dbReference type="SAM" id="SignalP"/>
    </source>
</evidence>
<sequence>MRLASAFVVLSSLFLVNAAATGTCVPHPGDKHVKVFVSGTWDAEPVAAGSSIVPGFRSDLALSFKPVKDDIFLIQTVDGSLAISGSSGDLKLQKTNAGDEQQHYKITCNHCDIDGNDANNRACRIQPASNTNNCITNHGMKKHVDITACTTEKKSGQFWHFTESGWWNGE</sequence>
<evidence type="ECO:0000313" key="3">
    <source>
        <dbReference type="Proteomes" id="UP000305067"/>
    </source>
</evidence>
<dbReference type="Proteomes" id="UP000305067">
    <property type="component" value="Unassembled WGS sequence"/>
</dbReference>
<protein>
    <submittedName>
        <fullName evidence="2">Uncharacterized protein</fullName>
    </submittedName>
</protein>
<gene>
    <name evidence="2" type="ORF">BDV98DRAFT_584220</name>
</gene>
<dbReference type="PROSITE" id="PS50231">
    <property type="entry name" value="RICIN_B_LECTIN"/>
    <property type="match status" value="1"/>
</dbReference>
<dbReference type="AlphaFoldDB" id="A0A5C3QD20"/>
<reference evidence="2 3" key="1">
    <citation type="journal article" date="2019" name="Nat. Ecol. Evol.">
        <title>Megaphylogeny resolves global patterns of mushroom evolution.</title>
        <authorList>
            <person name="Varga T."/>
            <person name="Krizsan K."/>
            <person name="Foldi C."/>
            <person name="Dima B."/>
            <person name="Sanchez-Garcia M."/>
            <person name="Sanchez-Ramirez S."/>
            <person name="Szollosi G.J."/>
            <person name="Szarkandi J.G."/>
            <person name="Papp V."/>
            <person name="Albert L."/>
            <person name="Andreopoulos W."/>
            <person name="Angelini C."/>
            <person name="Antonin V."/>
            <person name="Barry K.W."/>
            <person name="Bougher N.L."/>
            <person name="Buchanan P."/>
            <person name="Buyck B."/>
            <person name="Bense V."/>
            <person name="Catcheside P."/>
            <person name="Chovatia M."/>
            <person name="Cooper J."/>
            <person name="Damon W."/>
            <person name="Desjardin D."/>
            <person name="Finy P."/>
            <person name="Geml J."/>
            <person name="Haridas S."/>
            <person name="Hughes K."/>
            <person name="Justo A."/>
            <person name="Karasinski D."/>
            <person name="Kautmanova I."/>
            <person name="Kiss B."/>
            <person name="Kocsube S."/>
            <person name="Kotiranta H."/>
            <person name="LaButti K.M."/>
            <person name="Lechner B.E."/>
            <person name="Liimatainen K."/>
            <person name="Lipzen A."/>
            <person name="Lukacs Z."/>
            <person name="Mihaltcheva S."/>
            <person name="Morgado L.N."/>
            <person name="Niskanen T."/>
            <person name="Noordeloos M.E."/>
            <person name="Ohm R.A."/>
            <person name="Ortiz-Santana B."/>
            <person name="Ovrebo C."/>
            <person name="Racz N."/>
            <person name="Riley R."/>
            <person name="Savchenko A."/>
            <person name="Shiryaev A."/>
            <person name="Soop K."/>
            <person name="Spirin V."/>
            <person name="Szebenyi C."/>
            <person name="Tomsovsky M."/>
            <person name="Tulloss R.E."/>
            <person name="Uehling J."/>
            <person name="Grigoriev I.V."/>
            <person name="Vagvolgyi C."/>
            <person name="Papp T."/>
            <person name="Martin F.M."/>
            <person name="Miettinen O."/>
            <person name="Hibbett D.S."/>
            <person name="Nagy L.G."/>
        </authorList>
    </citation>
    <scope>NUCLEOTIDE SEQUENCE [LARGE SCALE GENOMIC DNA]</scope>
    <source>
        <strain evidence="2 3">CBS 309.79</strain>
    </source>
</reference>
<keyword evidence="3" id="KW-1185">Reference proteome</keyword>
<name>A0A5C3QD20_9AGAR</name>
<proteinExistence type="predicted"/>
<evidence type="ECO:0000313" key="2">
    <source>
        <dbReference type="EMBL" id="TFK99591.1"/>
    </source>
</evidence>
<feature type="chain" id="PRO_5023041100" evidence="1">
    <location>
        <begin position="19"/>
        <end position="170"/>
    </location>
</feature>
<organism evidence="2 3">
    <name type="scientific">Pterulicium gracile</name>
    <dbReference type="NCBI Taxonomy" id="1884261"/>
    <lineage>
        <taxon>Eukaryota</taxon>
        <taxon>Fungi</taxon>
        <taxon>Dikarya</taxon>
        <taxon>Basidiomycota</taxon>
        <taxon>Agaricomycotina</taxon>
        <taxon>Agaricomycetes</taxon>
        <taxon>Agaricomycetidae</taxon>
        <taxon>Agaricales</taxon>
        <taxon>Pleurotineae</taxon>
        <taxon>Pterulaceae</taxon>
        <taxon>Pterulicium</taxon>
    </lineage>
</organism>